<name>A0ABR2U095_9ROSI</name>
<accession>A0ABR2U095</accession>
<dbReference type="PANTHER" id="PTHR22951:SF5">
    <property type="entry name" value="PHOSPHATIDYLINOSITOL-BINDING CLATHRIN ASSEMBLY PROTEIN LAP"/>
    <property type="match status" value="1"/>
</dbReference>
<evidence type="ECO:0000256" key="3">
    <source>
        <dbReference type="ARBA" id="ARBA00023034"/>
    </source>
</evidence>
<dbReference type="Gene3D" id="1.25.40.90">
    <property type="match status" value="1"/>
</dbReference>
<dbReference type="PANTHER" id="PTHR22951">
    <property type="entry name" value="CLATHRIN ASSEMBLY PROTEIN"/>
    <property type="match status" value="1"/>
</dbReference>
<comment type="caution">
    <text evidence="6">The sequence shown here is derived from an EMBL/GenBank/DDBJ whole genome shotgun (WGS) entry which is preliminary data.</text>
</comment>
<keyword evidence="3" id="KW-0333">Golgi apparatus</keyword>
<dbReference type="SUPFAM" id="SSF48464">
    <property type="entry name" value="ENTH/VHS domain"/>
    <property type="match status" value="1"/>
</dbReference>
<reference evidence="6 7" key="1">
    <citation type="journal article" date="2024" name="G3 (Bethesda)">
        <title>Genome assembly of Hibiscus sabdariffa L. provides insights into metabolisms of medicinal natural products.</title>
        <authorList>
            <person name="Kim T."/>
        </authorList>
    </citation>
    <scope>NUCLEOTIDE SEQUENCE [LARGE SCALE GENOMIC DNA]</scope>
    <source>
        <strain evidence="6">TK-2024</strain>
        <tissue evidence="6">Old leaves</tissue>
    </source>
</reference>
<evidence type="ECO:0000313" key="7">
    <source>
        <dbReference type="Proteomes" id="UP001396334"/>
    </source>
</evidence>
<protein>
    <recommendedName>
        <fullName evidence="5">ENTH domain-containing protein</fullName>
    </recommendedName>
</protein>
<dbReference type="EMBL" id="JBBPBN010000003">
    <property type="protein sequence ID" value="KAK9042907.1"/>
    <property type="molecule type" value="Genomic_DNA"/>
</dbReference>
<keyword evidence="4" id="KW-0968">Cytoplasmic vesicle</keyword>
<dbReference type="Proteomes" id="UP001396334">
    <property type="component" value="Unassembled WGS sequence"/>
</dbReference>
<comment type="subcellular location">
    <subcellularLocation>
        <location evidence="1">Cytoplasmic vesicle</location>
        <location evidence="1">Clathrin-coated vesicle</location>
    </subcellularLocation>
    <subcellularLocation>
        <location evidence="2">Golgi apparatus</location>
    </subcellularLocation>
</comment>
<evidence type="ECO:0000256" key="1">
    <source>
        <dbReference type="ARBA" id="ARBA00004132"/>
    </source>
</evidence>
<feature type="domain" description="ENTH" evidence="5">
    <location>
        <begin position="24"/>
        <end position="99"/>
    </location>
</feature>
<keyword evidence="7" id="KW-1185">Reference proteome</keyword>
<evidence type="ECO:0000259" key="5">
    <source>
        <dbReference type="PROSITE" id="PS50942"/>
    </source>
</evidence>
<gene>
    <name evidence="6" type="ORF">V6N11_071260</name>
</gene>
<dbReference type="InterPro" id="IPR045192">
    <property type="entry name" value="AP180-like"/>
</dbReference>
<dbReference type="InterPro" id="IPR011417">
    <property type="entry name" value="ANTH_dom"/>
</dbReference>
<proteinExistence type="predicted"/>
<organism evidence="6 7">
    <name type="scientific">Hibiscus sabdariffa</name>
    <name type="common">roselle</name>
    <dbReference type="NCBI Taxonomy" id="183260"/>
    <lineage>
        <taxon>Eukaryota</taxon>
        <taxon>Viridiplantae</taxon>
        <taxon>Streptophyta</taxon>
        <taxon>Embryophyta</taxon>
        <taxon>Tracheophyta</taxon>
        <taxon>Spermatophyta</taxon>
        <taxon>Magnoliopsida</taxon>
        <taxon>eudicotyledons</taxon>
        <taxon>Gunneridae</taxon>
        <taxon>Pentapetalae</taxon>
        <taxon>rosids</taxon>
        <taxon>malvids</taxon>
        <taxon>Malvales</taxon>
        <taxon>Malvaceae</taxon>
        <taxon>Malvoideae</taxon>
        <taxon>Hibiscus</taxon>
    </lineage>
</organism>
<dbReference type="Pfam" id="PF07651">
    <property type="entry name" value="ANTH"/>
    <property type="match status" value="1"/>
</dbReference>
<evidence type="ECO:0000256" key="2">
    <source>
        <dbReference type="ARBA" id="ARBA00004555"/>
    </source>
</evidence>
<dbReference type="InterPro" id="IPR013809">
    <property type="entry name" value="ENTH"/>
</dbReference>
<dbReference type="InterPro" id="IPR008942">
    <property type="entry name" value="ENTH_VHS"/>
</dbReference>
<dbReference type="PROSITE" id="PS50942">
    <property type="entry name" value="ENTH"/>
    <property type="match status" value="1"/>
</dbReference>
<evidence type="ECO:0000256" key="4">
    <source>
        <dbReference type="ARBA" id="ARBA00023329"/>
    </source>
</evidence>
<sequence length="99" mass="10958">MATWKTLKKAYEILKDKTRIGIAKVHSNFKELDIAIVKATNHVECPPEERHVRKIFAATSVSGPHADIAYCIQALAKRLSKTGSWIVTHSSLISSLLSS</sequence>
<evidence type="ECO:0000313" key="6">
    <source>
        <dbReference type="EMBL" id="KAK9042907.1"/>
    </source>
</evidence>